<dbReference type="AlphaFoldDB" id="A0A8E0RXY5"/>
<dbReference type="EMBL" id="LUCM01003979">
    <property type="protein sequence ID" value="KAA0195020.1"/>
    <property type="molecule type" value="Genomic_DNA"/>
</dbReference>
<feature type="region of interest" description="Disordered" evidence="1">
    <location>
        <begin position="410"/>
        <end position="467"/>
    </location>
</feature>
<feature type="compositionally biased region" description="Polar residues" evidence="1">
    <location>
        <begin position="270"/>
        <end position="288"/>
    </location>
</feature>
<proteinExistence type="predicted"/>
<dbReference type="OrthoDB" id="6257266at2759"/>
<dbReference type="Proteomes" id="UP000728185">
    <property type="component" value="Unassembled WGS sequence"/>
</dbReference>
<accession>A0A8E0RXY5</accession>
<feature type="region of interest" description="Disordered" evidence="1">
    <location>
        <begin position="240"/>
        <end position="259"/>
    </location>
</feature>
<sequence length="672" mass="76354">MSCSSGEKCILHTKLVDWDQSTRIIEHRLQAIYGKRDRCRISWPSHKKLCQHRPPRLQRLIQAVSKHLNDEQPQSKINEKIGAQRMRRLGRMLVTMVPGAKILDKSFLSSSEKFRPKQLLPSYLADLSPVCLGCVPERQLIHLIEHLVRTRCISRLQRLGRLGTRAYFNMGSALLPNWQHMHRLQQSRVTNLVCPVVLPTSSSTNRMQLRSSVVVRGHGAKHILPRVLVKSQLYRKQSIDSNDTSSLLSRRSPRTQSRTKLVVTHSNFKSAVAPSSGQSPRQRVNIPTSSGLDESSLDGGVIDIQSTASRPRRSVVGQVYTTKPLVRPSLGNLSTAVYPVHLTVKPHRPFDTKIYYPRRNNVKPLCFVSVPGTQKKKWLLRRCFESIQIQEQYHPQVLTTTRTLYTMEETKEKNNEEVEKQSTNKSLETQNQFNSFKSKLKHTTEKNTSASPHNSHSRNIPGTTRHNRCPAIINTHLSIPVTNFRNLTVDVTTTCRKRKNLYLNAKTQRTNPKGYIKLNSCSHGEINSSSSDKILEESRLQIEPHSLLVHRKRPTTPPYTPVWASEGYDTEEIVTDTVESMLSTFLSDLTLEPSTNLPHPTPEALQFGMEPSVSNPELIEALALEWSPPHRNTTQNPQVLELVLPPRLSMQHIKAHATGLRHIENQSPSDEM</sequence>
<evidence type="ECO:0000256" key="1">
    <source>
        <dbReference type="SAM" id="MobiDB-lite"/>
    </source>
</evidence>
<organism evidence="2 3">
    <name type="scientific">Fasciolopsis buskii</name>
    <dbReference type="NCBI Taxonomy" id="27845"/>
    <lineage>
        <taxon>Eukaryota</taxon>
        <taxon>Metazoa</taxon>
        <taxon>Spiralia</taxon>
        <taxon>Lophotrochozoa</taxon>
        <taxon>Platyhelminthes</taxon>
        <taxon>Trematoda</taxon>
        <taxon>Digenea</taxon>
        <taxon>Plagiorchiida</taxon>
        <taxon>Echinostomata</taxon>
        <taxon>Echinostomatoidea</taxon>
        <taxon>Fasciolidae</taxon>
        <taxon>Fasciolopsis</taxon>
    </lineage>
</organism>
<name>A0A8E0RXY5_9TREM</name>
<keyword evidence="3" id="KW-1185">Reference proteome</keyword>
<evidence type="ECO:0000313" key="3">
    <source>
        <dbReference type="Proteomes" id="UP000728185"/>
    </source>
</evidence>
<protein>
    <submittedName>
        <fullName evidence="2">Uncharacterized protein</fullName>
    </submittedName>
</protein>
<feature type="compositionally biased region" description="Basic and acidic residues" evidence="1">
    <location>
        <begin position="410"/>
        <end position="422"/>
    </location>
</feature>
<gene>
    <name evidence="2" type="ORF">FBUS_09784</name>
</gene>
<feature type="compositionally biased region" description="Low complexity" evidence="1">
    <location>
        <begin position="244"/>
        <end position="259"/>
    </location>
</feature>
<feature type="compositionally biased region" description="Polar residues" evidence="1">
    <location>
        <begin position="423"/>
        <end position="437"/>
    </location>
</feature>
<feature type="compositionally biased region" description="Polar residues" evidence="1">
    <location>
        <begin position="446"/>
        <end position="464"/>
    </location>
</feature>
<feature type="region of interest" description="Disordered" evidence="1">
    <location>
        <begin position="270"/>
        <end position="293"/>
    </location>
</feature>
<reference evidence="2" key="1">
    <citation type="submission" date="2019-05" db="EMBL/GenBank/DDBJ databases">
        <title>Annotation for the trematode Fasciolopsis buski.</title>
        <authorList>
            <person name="Choi Y.-J."/>
        </authorList>
    </citation>
    <scope>NUCLEOTIDE SEQUENCE</scope>
    <source>
        <strain evidence="2">HT</strain>
        <tissue evidence="2">Whole worm</tissue>
    </source>
</reference>
<comment type="caution">
    <text evidence="2">The sequence shown here is derived from an EMBL/GenBank/DDBJ whole genome shotgun (WGS) entry which is preliminary data.</text>
</comment>
<evidence type="ECO:0000313" key="2">
    <source>
        <dbReference type="EMBL" id="KAA0195020.1"/>
    </source>
</evidence>